<dbReference type="STRING" id="361077.A0A151Z5H4"/>
<feature type="domain" description="BTB" evidence="1">
    <location>
        <begin position="2"/>
        <end position="44"/>
    </location>
</feature>
<gene>
    <name evidence="2" type="ORF">DLAC_09875</name>
</gene>
<dbReference type="SUPFAM" id="SSF54695">
    <property type="entry name" value="POZ domain"/>
    <property type="match status" value="1"/>
</dbReference>
<dbReference type="EMBL" id="LODT01000041">
    <property type="protein sequence ID" value="KYQ89223.1"/>
    <property type="molecule type" value="Genomic_DNA"/>
</dbReference>
<dbReference type="OMA" id="VIFMVQS"/>
<proteinExistence type="predicted"/>
<evidence type="ECO:0000259" key="1">
    <source>
        <dbReference type="Pfam" id="PF00651"/>
    </source>
</evidence>
<dbReference type="OrthoDB" id="10251809at2759"/>
<dbReference type="InterPro" id="IPR000210">
    <property type="entry name" value="BTB/POZ_dom"/>
</dbReference>
<dbReference type="Proteomes" id="UP000076078">
    <property type="component" value="Unassembled WGS sequence"/>
</dbReference>
<organism evidence="2 3">
    <name type="scientific">Tieghemostelium lacteum</name>
    <name type="common">Slime mold</name>
    <name type="synonym">Dictyostelium lacteum</name>
    <dbReference type="NCBI Taxonomy" id="361077"/>
    <lineage>
        <taxon>Eukaryota</taxon>
        <taxon>Amoebozoa</taxon>
        <taxon>Evosea</taxon>
        <taxon>Eumycetozoa</taxon>
        <taxon>Dictyostelia</taxon>
        <taxon>Dictyosteliales</taxon>
        <taxon>Raperosteliaceae</taxon>
        <taxon>Tieghemostelium</taxon>
    </lineage>
</organism>
<accession>A0A151Z5H4</accession>
<dbReference type="InParanoid" id="A0A151Z5H4"/>
<keyword evidence="3" id="KW-1185">Reference proteome</keyword>
<dbReference type="PANTHER" id="PTHR24413">
    <property type="entry name" value="SPECKLE-TYPE POZ PROTEIN"/>
    <property type="match status" value="1"/>
</dbReference>
<dbReference type="CDD" id="cd18499">
    <property type="entry name" value="BACK_RHOBTB"/>
    <property type="match status" value="1"/>
</dbReference>
<evidence type="ECO:0000313" key="2">
    <source>
        <dbReference type="EMBL" id="KYQ89223.1"/>
    </source>
</evidence>
<evidence type="ECO:0000313" key="3">
    <source>
        <dbReference type="Proteomes" id="UP000076078"/>
    </source>
</evidence>
<name>A0A151Z5H4_TIELA</name>
<protein>
    <recommendedName>
        <fullName evidence="1">BTB domain-containing protein</fullName>
    </recommendedName>
</protein>
<comment type="caution">
    <text evidence="2">The sequence shown here is derived from an EMBL/GenBank/DDBJ whole genome shotgun (WGS) entry which is preliminary data.</text>
</comment>
<dbReference type="AlphaFoldDB" id="A0A151Z5H4"/>
<dbReference type="InterPro" id="IPR011333">
    <property type="entry name" value="SKP1/BTB/POZ_sf"/>
</dbReference>
<sequence>MALFEYLYTAHAPIEDGDSVGILVLANRFGIGRLVSLCELYISKEIEKATTIGIFRSELDIIGLLICAQNHNASQLVKFCMHFIASNYQPMKKRKEFTQLDRETVTELEKNQWPPLSYLRALEDYERELHRFKGSSSSSNKKTGWFF</sequence>
<dbReference type="Pfam" id="PF00651">
    <property type="entry name" value="BTB"/>
    <property type="match status" value="1"/>
</dbReference>
<dbReference type="Gene3D" id="3.30.710.10">
    <property type="entry name" value="Potassium Channel Kv1.1, Chain A"/>
    <property type="match status" value="1"/>
</dbReference>
<dbReference type="Gene3D" id="1.25.40.420">
    <property type="match status" value="1"/>
</dbReference>
<reference evidence="2 3" key="1">
    <citation type="submission" date="2015-12" db="EMBL/GenBank/DDBJ databases">
        <title>Dictyostelia acquired genes for synthesis and detection of signals that induce cell-type specialization by lateral gene transfer from prokaryotes.</title>
        <authorList>
            <person name="Gloeckner G."/>
            <person name="Schaap P."/>
        </authorList>
    </citation>
    <scope>NUCLEOTIDE SEQUENCE [LARGE SCALE GENOMIC DNA]</scope>
    <source>
        <strain evidence="2 3">TK</strain>
    </source>
</reference>